<dbReference type="AlphaFoldDB" id="A0A4T0IRD9"/>
<keyword evidence="1" id="KW-0812">Transmembrane</keyword>
<protein>
    <submittedName>
        <fullName evidence="2">Uncharacterized protein</fullName>
    </submittedName>
</protein>
<dbReference type="EMBL" id="SPOI01000246">
    <property type="protein sequence ID" value="TIB30932.1"/>
    <property type="molecule type" value="Genomic_DNA"/>
</dbReference>
<accession>A0A4T0IRD9</accession>
<proteinExistence type="predicted"/>
<evidence type="ECO:0000313" key="3">
    <source>
        <dbReference type="Proteomes" id="UP000310689"/>
    </source>
</evidence>
<evidence type="ECO:0000313" key="2">
    <source>
        <dbReference type="EMBL" id="TIB30932.1"/>
    </source>
</evidence>
<sequence>MMELLARQHTNGHENNDDGQTTHQLFIIIFLIVIAILLAVSSGLILRTWYLRRRALHLGLPTDQPRIFPFFTNHTDHPNNSTEMSNINNLGNKPELFEVFIDKDSRSNVDYQRPFAATISVPQSMTHILQSSDNSNDENNPSPGWLSAAARLALFSKPRSRFWPPIYRGRDDQYERRQRLQALADLSRQRQEDERQLRLQLENPAKSLPPPIKNNVSNPTISLSMLVQLPTKPQENSHLDDLPDICIGLTESNLSHNSPTDIEHLVSI</sequence>
<feature type="transmembrane region" description="Helical" evidence="1">
    <location>
        <begin position="25"/>
        <end position="46"/>
    </location>
</feature>
<organism evidence="2 3">
    <name type="scientific">Wallemia ichthyophaga</name>
    <dbReference type="NCBI Taxonomy" id="245174"/>
    <lineage>
        <taxon>Eukaryota</taxon>
        <taxon>Fungi</taxon>
        <taxon>Dikarya</taxon>
        <taxon>Basidiomycota</taxon>
        <taxon>Wallemiomycotina</taxon>
        <taxon>Wallemiomycetes</taxon>
        <taxon>Wallemiales</taxon>
        <taxon>Wallemiaceae</taxon>
        <taxon>Wallemia</taxon>
    </lineage>
</organism>
<dbReference type="Proteomes" id="UP000310689">
    <property type="component" value="Unassembled WGS sequence"/>
</dbReference>
<keyword evidence="1" id="KW-1133">Transmembrane helix</keyword>
<comment type="caution">
    <text evidence="2">The sequence shown here is derived from an EMBL/GenBank/DDBJ whole genome shotgun (WGS) entry which is preliminary data.</text>
</comment>
<keyword evidence="1" id="KW-0472">Membrane</keyword>
<gene>
    <name evidence="2" type="ORF">E3P86_03418</name>
</gene>
<evidence type="ECO:0000256" key="1">
    <source>
        <dbReference type="SAM" id="Phobius"/>
    </source>
</evidence>
<reference evidence="2 3" key="1">
    <citation type="submission" date="2019-03" db="EMBL/GenBank/DDBJ databases">
        <title>Sequencing 23 genomes of Wallemia ichthyophaga.</title>
        <authorList>
            <person name="Gostincar C."/>
        </authorList>
    </citation>
    <scope>NUCLEOTIDE SEQUENCE [LARGE SCALE GENOMIC DNA]</scope>
    <source>
        <strain evidence="2 3">EXF-6200</strain>
    </source>
</reference>
<name>A0A4T0IRD9_WALIC</name>